<name>A0A8T2PIP1_9TELE</name>
<keyword evidence="1" id="KW-0175">Coiled coil</keyword>
<sequence length="89" mass="9733">MSQDSVSSAVCLSLTTSAAHFCSSCTFSASPFPKQKKKLPQARKELRRLKEEARNKHAVSVIWASWQGTKVFGKPAARPSPAIPIYVCP</sequence>
<feature type="coiled-coil region" evidence="1">
    <location>
        <begin position="32"/>
        <end position="59"/>
    </location>
</feature>
<keyword evidence="3" id="KW-1185">Reference proteome</keyword>
<dbReference type="AlphaFoldDB" id="A0A8T2PIP1"/>
<protein>
    <submittedName>
        <fullName evidence="2">Uncharacterized protein</fullName>
    </submittedName>
</protein>
<evidence type="ECO:0000256" key="1">
    <source>
        <dbReference type="SAM" id="Coils"/>
    </source>
</evidence>
<organism evidence="2 3">
    <name type="scientific">Albula glossodonta</name>
    <name type="common">roundjaw bonefish</name>
    <dbReference type="NCBI Taxonomy" id="121402"/>
    <lineage>
        <taxon>Eukaryota</taxon>
        <taxon>Metazoa</taxon>
        <taxon>Chordata</taxon>
        <taxon>Craniata</taxon>
        <taxon>Vertebrata</taxon>
        <taxon>Euteleostomi</taxon>
        <taxon>Actinopterygii</taxon>
        <taxon>Neopterygii</taxon>
        <taxon>Teleostei</taxon>
        <taxon>Albuliformes</taxon>
        <taxon>Albulidae</taxon>
        <taxon>Albula</taxon>
    </lineage>
</organism>
<dbReference type="Proteomes" id="UP000824540">
    <property type="component" value="Unassembled WGS sequence"/>
</dbReference>
<proteinExistence type="predicted"/>
<reference evidence="2" key="1">
    <citation type="thesis" date="2021" institute="BYU ScholarsArchive" country="Provo, UT, USA">
        <title>Applications of and Algorithms for Genome Assembly and Genomic Analyses with an Emphasis on Marine Teleosts.</title>
        <authorList>
            <person name="Pickett B.D."/>
        </authorList>
    </citation>
    <scope>NUCLEOTIDE SEQUENCE</scope>
    <source>
        <strain evidence="2">HI-2016</strain>
    </source>
</reference>
<dbReference type="EMBL" id="JAFBMS010000010">
    <property type="protein sequence ID" value="KAG9348717.1"/>
    <property type="molecule type" value="Genomic_DNA"/>
</dbReference>
<evidence type="ECO:0000313" key="2">
    <source>
        <dbReference type="EMBL" id="KAG9348717.1"/>
    </source>
</evidence>
<evidence type="ECO:0000313" key="3">
    <source>
        <dbReference type="Proteomes" id="UP000824540"/>
    </source>
</evidence>
<accession>A0A8T2PIP1</accession>
<comment type="caution">
    <text evidence="2">The sequence shown here is derived from an EMBL/GenBank/DDBJ whole genome shotgun (WGS) entry which is preliminary data.</text>
</comment>
<gene>
    <name evidence="2" type="ORF">JZ751_029034</name>
</gene>